<dbReference type="Proteomes" id="UP000530424">
    <property type="component" value="Unassembled WGS sequence"/>
</dbReference>
<gene>
    <name evidence="10" type="ORF">HNR19_002800</name>
</gene>
<comment type="caution">
    <text evidence="10">The sequence shown here is derived from an EMBL/GenBank/DDBJ whole genome shotgun (WGS) entry which is preliminary data.</text>
</comment>
<evidence type="ECO:0000259" key="8">
    <source>
        <dbReference type="Pfam" id="PF00082"/>
    </source>
</evidence>
<evidence type="ECO:0000313" key="10">
    <source>
        <dbReference type="EMBL" id="NYJ02102.1"/>
    </source>
</evidence>
<dbReference type="PANTHER" id="PTHR43806">
    <property type="entry name" value="PEPTIDASE S8"/>
    <property type="match status" value="1"/>
</dbReference>
<evidence type="ECO:0000256" key="7">
    <source>
        <dbReference type="SAM" id="SignalP"/>
    </source>
</evidence>
<dbReference type="PROSITE" id="PS00137">
    <property type="entry name" value="SUBTILASE_HIS"/>
    <property type="match status" value="1"/>
</dbReference>
<dbReference type="RefSeq" id="WP_218910259.1">
    <property type="nucleotide sequence ID" value="NZ_JACCFP010000001.1"/>
</dbReference>
<dbReference type="PROSITE" id="PS51318">
    <property type="entry name" value="TAT"/>
    <property type="match status" value="1"/>
</dbReference>
<feature type="signal peptide" evidence="7">
    <location>
        <begin position="1"/>
        <end position="25"/>
    </location>
</feature>
<dbReference type="InterPro" id="IPR036852">
    <property type="entry name" value="Peptidase_S8/S53_dom_sf"/>
</dbReference>
<dbReference type="PRINTS" id="PR00723">
    <property type="entry name" value="SUBTILISIN"/>
</dbReference>
<proteinExistence type="inferred from homology"/>
<dbReference type="InterPro" id="IPR034193">
    <property type="entry name" value="PCSK9_ProteinaseK-like"/>
</dbReference>
<keyword evidence="4 5" id="KW-0720">Serine protease</keyword>
<dbReference type="InterPro" id="IPR023827">
    <property type="entry name" value="Peptidase_S8_Asp-AS"/>
</dbReference>
<reference evidence="10 11" key="1">
    <citation type="submission" date="2020-07" db="EMBL/GenBank/DDBJ databases">
        <title>Sequencing the genomes of 1000 actinobacteria strains.</title>
        <authorList>
            <person name="Klenk H.-P."/>
        </authorList>
    </citation>
    <scope>NUCLEOTIDE SEQUENCE [LARGE SCALE GENOMIC DNA]</scope>
    <source>
        <strain evidence="10 11">DSM 103833</strain>
    </source>
</reference>
<dbReference type="InterPro" id="IPR050131">
    <property type="entry name" value="Peptidase_S8_subtilisin-like"/>
</dbReference>
<name>A0A853C5Z5_9ACTN</name>
<dbReference type="GO" id="GO:0006508">
    <property type="term" value="P:proteolysis"/>
    <property type="evidence" value="ECO:0007669"/>
    <property type="project" value="UniProtKB-KW"/>
</dbReference>
<dbReference type="InterPro" id="IPR023828">
    <property type="entry name" value="Peptidase_S8_Ser-AS"/>
</dbReference>
<feature type="domain" description="Inhibitor I9" evidence="9">
    <location>
        <begin position="54"/>
        <end position="122"/>
    </location>
</feature>
<protein>
    <submittedName>
        <fullName evidence="10">Subtilisin family serine protease</fullName>
    </submittedName>
</protein>
<evidence type="ECO:0000256" key="6">
    <source>
        <dbReference type="RuleBase" id="RU003355"/>
    </source>
</evidence>
<comment type="similarity">
    <text evidence="1 5 6">Belongs to the peptidase S8 family.</text>
</comment>
<dbReference type="InterPro" id="IPR015500">
    <property type="entry name" value="Peptidase_S8_subtilisin-rel"/>
</dbReference>
<dbReference type="GO" id="GO:0004252">
    <property type="term" value="F:serine-type endopeptidase activity"/>
    <property type="evidence" value="ECO:0007669"/>
    <property type="project" value="UniProtKB-UniRule"/>
</dbReference>
<dbReference type="SUPFAM" id="SSF54897">
    <property type="entry name" value="Protease propeptides/inhibitors"/>
    <property type="match status" value="1"/>
</dbReference>
<evidence type="ECO:0000256" key="1">
    <source>
        <dbReference type="ARBA" id="ARBA00011073"/>
    </source>
</evidence>
<dbReference type="SUPFAM" id="SSF52743">
    <property type="entry name" value="Subtilisin-like"/>
    <property type="match status" value="1"/>
</dbReference>
<keyword evidence="3 5" id="KW-0378">Hydrolase</keyword>
<feature type="active site" description="Charge relay system" evidence="5">
    <location>
        <position position="195"/>
    </location>
</feature>
<dbReference type="EMBL" id="JACCFP010000001">
    <property type="protein sequence ID" value="NYJ02102.1"/>
    <property type="molecule type" value="Genomic_DNA"/>
</dbReference>
<dbReference type="InterPro" id="IPR010259">
    <property type="entry name" value="S8pro/Inhibitor_I9"/>
</dbReference>
<dbReference type="Gene3D" id="3.30.70.80">
    <property type="entry name" value="Peptidase S8 propeptide/proteinase inhibitor I9"/>
    <property type="match status" value="1"/>
</dbReference>
<dbReference type="PANTHER" id="PTHR43806:SF11">
    <property type="entry name" value="CEREVISIN-RELATED"/>
    <property type="match status" value="1"/>
</dbReference>
<sequence length="414" mass="43510">MSLRLRRLVATSALLATAAAPMAVAAGPQALAEGPGDPVAPVLGLDAPSRIDGQYIVVLRDTTSRRTARSARASVATLGGRVLSSYGEALTGFAATLPERAVAALRRNPAVAYIEADQRVRVAGDRSQARWGLDRIDQRQLPLDRTYHYERTGAGVTAYVIDTGIRADHSEFTGRVTSGFTSVYDGEGTNDCMGHGSHVAGTVGGETYGVAPDVQLVPVRVLNCGGFGSWSKIIKGIDWVARHHAAHPGPAVANMSLGGWARDTRAVNQAVTAAINTGVTFVVAAGNAYDDACSYSPARTPLAITVGATNREDRKADFSNYGRCVDIFAPGVGVDSVDIRSRWAHAKHSGTSMASPHVAGVAALYLEAYPSATPVDVTRAIHDNSTWGVVGDRGKASPNRLLYANFLTPPPPVD</sequence>
<evidence type="ECO:0000256" key="3">
    <source>
        <dbReference type="ARBA" id="ARBA00022801"/>
    </source>
</evidence>
<evidence type="ECO:0000256" key="2">
    <source>
        <dbReference type="ARBA" id="ARBA00022670"/>
    </source>
</evidence>
<dbReference type="FunFam" id="3.40.50.200:FF:000014">
    <property type="entry name" value="Proteinase K"/>
    <property type="match status" value="1"/>
</dbReference>
<keyword evidence="7" id="KW-0732">Signal</keyword>
<dbReference type="GO" id="GO:0005615">
    <property type="term" value="C:extracellular space"/>
    <property type="evidence" value="ECO:0007669"/>
    <property type="project" value="TreeGrafter"/>
</dbReference>
<accession>A0A853C5Z5</accession>
<evidence type="ECO:0000256" key="5">
    <source>
        <dbReference type="PROSITE-ProRule" id="PRU01240"/>
    </source>
</evidence>
<dbReference type="PROSITE" id="PS00138">
    <property type="entry name" value="SUBTILASE_SER"/>
    <property type="match status" value="1"/>
</dbReference>
<dbReference type="InterPro" id="IPR037045">
    <property type="entry name" value="S8pro/Inhibitor_I9_sf"/>
</dbReference>
<dbReference type="AlphaFoldDB" id="A0A853C5Z5"/>
<evidence type="ECO:0000313" key="11">
    <source>
        <dbReference type="Proteomes" id="UP000530424"/>
    </source>
</evidence>
<dbReference type="Gene3D" id="3.40.50.200">
    <property type="entry name" value="Peptidase S8/S53 domain"/>
    <property type="match status" value="1"/>
</dbReference>
<feature type="active site" description="Charge relay system" evidence="5">
    <location>
        <position position="162"/>
    </location>
</feature>
<dbReference type="PROSITE" id="PS00136">
    <property type="entry name" value="SUBTILASE_ASP"/>
    <property type="match status" value="1"/>
</dbReference>
<evidence type="ECO:0000256" key="4">
    <source>
        <dbReference type="ARBA" id="ARBA00022825"/>
    </source>
</evidence>
<dbReference type="Pfam" id="PF00082">
    <property type="entry name" value="Peptidase_S8"/>
    <property type="match status" value="1"/>
</dbReference>
<dbReference type="InterPro" id="IPR006311">
    <property type="entry name" value="TAT_signal"/>
</dbReference>
<feature type="active site" description="Charge relay system" evidence="5">
    <location>
        <position position="352"/>
    </location>
</feature>
<dbReference type="InterPro" id="IPR022398">
    <property type="entry name" value="Peptidase_S8_His-AS"/>
</dbReference>
<keyword evidence="2 5" id="KW-0645">Protease</keyword>
<dbReference type="InterPro" id="IPR000209">
    <property type="entry name" value="Peptidase_S8/S53_dom"/>
</dbReference>
<organism evidence="10 11">
    <name type="scientific">Nocardioides thalensis</name>
    <dbReference type="NCBI Taxonomy" id="1914755"/>
    <lineage>
        <taxon>Bacteria</taxon>
        <taxon>Bacillati</taxon>
        <taxon>Actinomycetota</taxon>
        <taxon>Actinomycetes</taxon>
        <taxon>Propionibacteriales</taxon>
        <taxon>Nocardioidaceae</taxon>
        <taxon>Nocardioides</taxon>
    </lineage>
</organism>
<dbReference type="CDD" id="cd04077">
    <property type="entry name" value="Peptidases_S8_PCSK9_ProteinaseK_like"/>
    <property type="match status" value="1"/>
</dbReference>
<feature type="chain" id="PRO_5032435169" evidence="7">
    <location>
        <begin position="26"/>
        <end position="414"/>
    </location>
</feature>
<dbReference type="PROSITE" id="PS51892">
    <property type="entry name" value="SUBTILASE"/>
    <property type="match status" value="1"/>
</dbReference>
<feature type="domain" description="Peptidase S8/S53" evidence="8">
    <location>
        <begin position="153"/>
        <end position="385"/>
    </location>
</feature>
<keyword evidence="11" id="KW-1185">Reference proteome</keyword>
<evidence type="ECO:0000259" key="9">
    <source>
        <dbReference type="Pfam" id="PF05922"/>
    </source>
</evidence>
<dbReference type="Pfam" id="PF05922">
    <property type="entry name" value="Inhibitor_I9"/>
    <property type="match status" value="1"/>
</dbReference>